<dbReference type="EMBL" id="PZZL01000006">
    <property type="protein sequence ID" value="PTM53477.1"/>
    <property type="molecule type" value="Genomic_DNA"/>
</dbReference>
<dbReference type="Gene3D" id="3.10.129.10">
    <property type="entry name" value="Hotdog Thioesterase"/>
    <property type="match status" value="1"/>
</dbReference>
<sequence>MTTTRPYPAFEDFVPGEITTFGAYEVTREEVIDFASQFDPQPFHLDEEAGRASMLGGLAASGWHSCAILMRMMFDGFMNGSTSIGSPGIDEVRWLKPVFPGDVLSVRREILDARPSASKPDRGVVRFRFQLMNQKGEVVMEQTNPIFFARRQSAGA</sequence>
<dbReference type="InterPro" id="IPR029069">
    <property type="entry name" value="HotDog_dom_sf"/>
</dbReference>
<organism evidence="2 3">
    <name type="scientific">Phreatobacter oligotrophus</name>
    <dbReference type="NCBI Taxonomy" id="1122261"/>
    <lineage>
        <taxon>Bacteria</taxon>
        <taxon>Pseudomonadati</taxon>
        <taxon>Pseudomonadota</taxon>
        <taxon>Alphaproteobacteria</taxon>
        <taxon>Hyphomicrobiales</taxon>
        <taxon>Phreatobacteraceae</taxon>
        <taxon>Phreatobacter</taxon>
    </lineage>
</organism>
<feature type="domain" description="MaoC-like" evidence="1">
    <location>
        <begin position="23"/>
        <end position="115"/>
    </location>
</feature>
<reference evidence="2 3" key="1">
    <citation type="submission" date="2018-04" db="EMBL/GenBank/DDBJ databases">
        <title>Genomic Encyclopedia of Archaeal and Bacterial Type Strains, Phase II (KMG-II): from individual species to whole genera.</title>
        <authorList>
            <person name="Goeker M."/>
        </authorList>
    </citation>
    <scope>NUCLEOTIDE SEQUENCE [LARGE SCALE GENOMIC DNA]</scope>
    <source>
        <strain evidence="2 3">DSM 25521</strain>
    </source>
</reference>
<evidence type="ECO:0000259" key="1">
    <source>
        <dbReference type="Pfam" id="PF01575"/>
    </source>
</evidence>
<dbReference type="AlphaFoldDB" id="A0A2T4Z155"/>
<comment type="caution">
    <text evidence="2">The sequence shown here is derived from an EMBL/GenBank/DDBJ whole genome shotgun (WGS) entry which is preliminary data.</text>
</comment>
<dbReference type="InterPro" id="IPR052342">
    <property type="entry name" value="MCH/BMMD"/>
</dbReference>
<proteinExistence type="predicted"/>
<keyword evidence="3" id="KW-1185">Reference proteome</keyword>
<dbReference type="RefSeq" id="WP_108178256.1">
    <property type="nucleotide sequence ID" value="NZ_PZZL01000006.1"/>
</dbReference>
<name>A0A2T4Z155_9HYPH</name>
<dbReference type="InterPro" id="IPR002539">
    <property type="entry name" value="MaoC-like_dom"/>
</dbReference>
<evidence type="ECO:0000313" key="3">
    <source>
        <dbReference type="Proteomes" id="UP000241808"/>
    </source>
</evidence>
<evidence type="ECO:0000313" key="2">
    <source>
        <dbReference type="EMBL" id="PTM53477.1"/>
    </source>
</evidence>
<dbReference type="SUPFAM" id="SSF54637">
    <property type="entry name" value="Thioesterase/thiol ester dehydrase-isomerase"/>
    <property type="match status" value="1"/>
</dbReference>
<dbReference type="Proteomes" id="UP000241808">
    <property type="component" value="Unassembled WGS sequence"/>
</dbReference>
<dbReference type="OrthoDB" id="9797938at2"/>
<dbReference type="CDD" id="cd03454">
    <property type="entry name" value="YdeM"/>
    <property type="match status" value="1"/>
</dbReference>
<dbReference type="Pfam" id="PF01575">
    <property type="entry name" value="MaoC_dehydratas"/>
    <property type="match status" value="1"/>
</dbReference>
<protein>
    <submittedName>
        <fullName evidence="2">Acyl dehydratase</fullName>
    </submittedName>
</protein>
<gene>
    <name evidence="2" type="ORF">C8P69_106131</name>
</gene>
<dbReference type="PANTHER" id="PTHR43664">
    <property type="entry name" value="MONOAMINE OXIDASE-RELATED"/>
    <property type="match status" value="1"/>
</dbReference>
<accession>A0A2T4Z155</accession>
<dbReference type="PANTHER" id="PTHR43664:SF1">
    <property type="entry name" value="BETA-METHYLMALYL-COA DEHYDRATASE"/>
    <property type="match status" value="1"/>
</dbReference>